<name>A0ABT5J4S4_RHOTP</name>
<dbReference type="PANTHER" id="PTHR43712:SF2">
    <property type="entry name" value="O-METHYLTRANSFERASE CICE"/>
    <property type="match status" value="1"/>
</dbReference>
<evidence type="ECO:0000259" key="4">
    <source>
        <dbReference type="Pfam" id="PF00891"/>
    </source>
</evidence>
<dbReference type="InterPro" id="IPR016461">
    <property type="entry name" value="COMT-like"/>
</dbReference>
<comment type="caution">
    <text evidence="6">The sequence shown here is derived from an EMBL/GenBank/DDBJ whole genome shotgun (WGS) entry which is preliminary data.</text>
</comment>
<evidence type="ECO:0000313" key="7">
    <source>
        <dbReference type="Proteomes" id="UP001165652"/>
    </source>
</evidence>
<dbReference type="Pfam" id="PF08100">
    <property type="entry name" value="Dimerisation"/>
    <property type="match status" value="1"/>
</dbReference>
<dbReference type="Proteomes" id="UP001165652">
    <property type="component" value="Unassembled WGS sequence"/>
</dbReference>
<keyword evidence="7" id="KW-1185">Reference proteome</keyword>
<dbReference type="InterPro" id="IPR012967">
    <property type="entry name" value="COMT_dimerisation"/>
</dbReference>
<feature type="domain" description="O-methyltransferase dimerisation" evidence="5">
    <location>
        <begin position="54"/>
        <end position="114"/>
    </location>
</feature>
<keyword evidence="3" id="KW-0949">S-adenosyl-L-methionine</keyword>
<dbReference type="SUPFAM" id="SSF46785">
    <property type="entry name" value="Winged helix' DNA-binding domain"/>
    <property type="match status" value="1"/>
</dbReference>
<reference evidence="6" key="2">
    <citation type="submission" date="2023-02" db="EMBL/GenBank/DDBJ databases">
        <authorList>
            <person name="Rayyan A."/>
            <person name="Meyer T."/>
            <person name="Kyndt J.A."/>
        </authorList>
    </citation>
    <scope>NUCLEOTIDE SEQUENCE</scope>
    <source>
        <strain evidence="6">DSM 9987</strain>
    </source>
</reference>
<sequence>MKDPTPQDPHPSAWRERWLGLRNRLLASPRFQRAAAAFPLTRPIARRRSRALFDLVAGFVYSQVLLACVQLKLFEQLADGPRSVAAIAVATGLPEEAARRLLAAAATLGLVEPCGPARFALGVHGAALLGNGGLADMIEHHTLFYADLADPVALLKGERTDTALARFWAYAGSPAPGALPDAAVASYSRLMAATQAFIADEVLAAAPLAGRRSLLDVGGGEGAFLCAVAERHPGLTLALFDLPAVAERARARIAAAGLSGRATVHGGDFRRDPLPEGADTISFVRILHDHDDETVLAVLRAARQALTASGRSGGRVIVAEPMSGAPGAEPAGEAYFGFYFMAMGRGRPRTPAGLSALLNAAGFHRPTLVTTRNPLLVQLVVADARGP</sequence>
<dbReference type="Gene3D" id="1.10.10.10">
    <property type="entry name" value="Winged helix-like DNA-binding domain superfamily/Winged helix DNA-binding domain"/>
    <property type="match status" value="1"/>
</dbReference>
<keyword evidence="2" id="KW-0808">Transferase</keyword>
<dbReference type="RefSeq" id="WP_272775462.1">
    <property type="nucleotide sequence ID" value="NZ_JAQQLI010000002.1"/>
</dbReference>
<dbReference type="SUPFAM" id="SSF53335">
    <property type="entry name" value="S-adenosyl-L-methionine-dependent methyltransferases"/>
    <property type="match status" value="1"/>
</dbReference>
<dbReference type="InterPro" id="IPR029063">
    <property type="entry name" value="SAM-dependent_MTases_sf"/>
</dbReference>
<protein>
    <submittedName>
        <fullName evidence="6">Methyltransferase</fullName>
    </submittedName>
</protein>
<evidence type="ECO:0000256" key="3">
    <source>
        <dbReference type="ARBA" id="ARBA00022691"/>
    </source>
</evidence>
<dbReference type="GO" id="GO:0032259">
    <property type="term" value="P:methylation"/>
    <property type="evidence" value="ECO:0007669"/>
    <property type="project" value="UniProtKB-KW"/>
</dbReference>
<dbReference type="Gene3D" id="3.40.50.150">
    <property type="entry name" value="Vaccinia Virus protein VP39"/>
    <property type="match status" value="1"/>
</dbReference>
<dbReference type="InterPro" id="IPR001077">
    <property type="entry name" value="COMT_C"/>
</dbReference>
<dbReference type="Pfam" id="PF00891">
    <property type="entry name" value="Methyltransf_2"/>
    <property type="match status" value="1"/>
</dbReference>
<dbReference type="PIRSF" id="PIRSF005739">
    <property type="entry name" value="O-mtase"/>
    <property type="match status" value="1"/>
</dbReference>
<proteinExistence type="predicted"/>
<dbReference type="InterPro" id="IPR036388">
    <property type="entry name" value="WH-like_DNA-bd_sf"/>
</dbReference>
<dbReference type="GO" id="GO:0008168">
    <property type="term" value="F:methyltransferase activity"/>
    <property type="evidence" value="ECO:0007669"/>
    <property type="project" value="UniProtKB-KW"/>
</dbReference>
<reference evidence="6" key="1">
    <citation type="journal article" date="2023" name="Microbiol Resour">
        <title>Genome Sequences of Rhodoplanes serenus and Two Thermotolerant Strains, Rhodoplanes tepidamans and 'Rhodoplanes cryptolactis,' Further Refine the Genus.</title>
        <authorList>
            <person name="Rayyan A.A."/>
            <person name="Kyndt J.A."/>
        </authorList>
    </citation>
    <scope>NUCLEOTIDE SEQUENCE</scope>
    <source>
        <strain evidence="6">DSM 9987</strain>
    </source>
</reference>
<evidence type="ECO:0000256" key="2">
    <source>
        <dbReference type="ARBA" id="ARBA00022679"/>
    </source>
</evidence>
<gene>
    <name evidence="6" type="ORF">PQJ73_02870</name>
</gene>
<dbReference type="PROSITE" id="PS51683">
    <property type="entry name" value="SAM_OMT_II"/>
    <property type="match status" value="1"/>
</dbReference>
<dbReference type="InterPro" id="IPR036390">
    <property type="entry name" value="WH_DNA-bd_sf"/>
</dbReference>
<dbReference type="CDD" id="cd02440">
    <property type="entry name" value="AdoMet_MTases"/>
    <property type="match status" value="1"/>
</dbReference>
<dbReference type="PANTHER" id="PTHR43712">
    <property type="entry name" value="PUTATIVE (AFU_ORTHOLOGUE AFUA_4G14580)-RELATED"/>
    <property type="match status" value="1"/>
</dbReference>
<evidence type="ECO:0000313" key="6">
    <source>
        <dbReference type="EMBL" id="MDC7784616.1"/>
    </source>
</evidence>
<evidence type="ECO:0000259" key="5">
    <source>
        <dbReference type="Pfam" id="PF08100"/>
    </source>
</evidence>
<evidence type="ECO:0000256" key="1">
    <source>
        <dbReference type="ARBA" id="ARBA00022603"/>
    </source>
</evidence>
<keyword evidence="1 6" id="KW-0489">Methyltransferase</keyword>
<feature type="domain" description="O-methyltransferase C-terminal" evidence="4">
    <location>
        <begin position="182"/>
        <end position="363"/>
    </location>
</feature>
<accession>A0ABT5J4S4</accession>
<organism evidence="6 7">
    <name type="scientific">Rhodoplanes tepidamans</name>
    <name type="common">Rhodoplanes cryptolactis</name>
    <dbReference type="NCBI Taxonomy" id="200616"/>
    <lineage>
        <taxon>Bacteria</taxon>
        <taxon>Pseudomonadati</taxon>
        <taxon>Pseudomonadota</taxon>
        <taxon>Alphaproteobacteria</taxon>
        <taxon>Hyphomicrobiales</taxon>
        <taxon>Nitrobacteraceae</taxon>
        <taxon>Rhodoplanes</taxon>
    </lineage>
</organism>
<dbReference type="EMBL" id="JAQQLI010000002">
    <property type="protein sequence ID" value="MDC7784616.1"/>
    <property type="molecule type" value="Genomic_DNA"/>
</dbReference>